<dbReference type="InterPro" id="IPR043504">
    <property type="entry name" value="Peptidase_S1_PA_chymotrypsin"/>
</dbReference>
<dbReference type="InterPro" id="IPR009003">
    <property type="entry name" value="Peptidase_S1_PA"/>
</dbReference>
<gene>
    <name evidence="2" type="ORF">BE15_10545</name>
</gene>
<sequence>MQQSPLLFVGMASAPRWASLLFVQWDWMAVTTLLGLGDATHHTCTGDSGGPALMNVNRVPTITGVASFSTTGDFTLCTDGWDVRVDLYLDFIGQFVSAP</sequence>
<organism evidence="2 3">
    <name type="scientific">Sorangium cellulosum</name>
    <name type="common">Polyangium cellulosum</name>
    <dbReference type="NCBI Taxonomy" id="56"/>
    <lineage>
        <taxon>Bacteria</taxon>
        <taxon>Pseudomonadati</taxon>
        <taxon>Myxococcota</taxon>
        <taxon>Polyangia</taxon>
        <taxon>Polyangiales</taxon>
        <taxon>Polyangiaceae</taxon>
        <taxon>Sorangium</taxon>
    </lineage>
</organism>
<dbReference type="GO" id="GO:0006508">
    <property type="term" value="P:proteolysis"/>
    <property type="evidence" value="ECO:0007669"/>
    <property type="project" value="InterPro"/>
</dbReference>
<accession>A0A150QKB7</accession>
<dbReference type="Proteomes" id="UP000075260">
    <property type="component" value="Unassembled WGS sequence"/>
</dbReference>
<dbReference type="Pfam" id="PF00089">
    <property type="entry name" value="Trypsin"/>
    <property type="match status" value="1"/>
</dbReference>
<feature type="domain" description="Peptidase S1" evidence="1">
    <location>
        <begin position="40"/>
        <end position="91"/>
    </location>
</feature>
<name>A0A150QKB7_SORCE</name>
<evidence type="ECO:0000313" key="3">
    <source>
        <dbReference type="Proteomes" id="UP000075260"/>
    </source>
</evidence>
<dbReference type="GO" id="GO:0004252">
    <property type="term" value="F:serine-type endopeptidase activity"/>
    <property type="evidence" value="ECO:0007669"/>
    <property type="project" value="InterPro"/>
</dbReference>
<reference evidence="2 3" key="1">
    <citation type="submission" date="2014-02" db="EMBL/GenBank/DDBJ databases">
        <title>The small core and large imbalanced accessory genome model reveals a collaborative survival strategy of Sorangium cellulosum strains in nature.</title>
        <authorList>
            <person name="Han K."/>
            <person name="Peng R."/>
            <person name="Blom J."/>
            <person name="Li Y.-Z."/>
        </authorList>
    </citation>
    <scope>NUCLEOTIDE SEQUENCE [LARGE SCALE GENOMIC DNA]</scope>
    <source>
        <strain evidence="2 3">So0008-312</strain>
    </source>
</reference>
<dbReference type="AlphaFoldDB" id="A0A150QKB7"/>
<comment type="caution">
    <text evidence="2">The sequence shown here is derived from an EMBL/GenBank/DDBJ whole genome shotgun (WGS) entry which is preliminary data.</text>
</comment>
<dbReference type="EMBL" id="JEMA01000571">
    <property type="protein sequence ID" value="KYF68431.1"/>
    <property type="molecule type" value="Genomic_DNA"/>
</dbReference>
<evidence type="ECO:0000313" key="2">
    <source>
        <dbReference type="EMBL" id="KYF68431.1"/>
    </source>
</evidence>
<dbReference type="SUPFAM" id="SSF50494">
    <property type="entry name" value="Trypsin-like serine proteases"/>
    <property type="match status" value="1"/>
</dbReference>
<protein>
    <recommendedName>
        <fullName evidence="1">Peptidase S1 domain-containing protein</fullName>
    </recommendedName>
</protein>
<dbReference type="InterPro" id="IPR001254">
    <property type="entry name" value="Trypsin_dom"/>
</dbReference>
<evidence type="ECO:0000259" key="1">
    <source>
        <dbReference type="Pfam" id="PF00089"/>
    </source>
</evidence>
<dbReference type="Gene3D" id="2.40.10.10">
    <property type="entry name" value="Trypsin-like serine proteases"/>
    <property type="match status" value="1"/>
</dbReference>
<dbReference type="RefSeq" id="WP_061609087.1">
    <property type="nucleotide sequence ID" value="NZ_JEMA01000571.1"/>
</dbReference>
<proteinExistence type="predicted"/>